<dbReference type="InterPro" id="IPR039329">
    <property type="entry name" value="SIAE"/>
</dbReference>
<protein>
    <submittedName>
        <fullName evidence="1">Sialic acid specific 9-O-acetylesterase</fullName>
    </submittedName>
</protein>
<comment type="caution">
    <text evidence="1">The sequence shown here is derived from an EMBL/GenBank/DDBJ whole genome shotgun (WGS) entry which is preliminary data.</text>
</comment>
<evidence type="ECO:0000313" key="2">
    <source>
        <dbReference type="Proteomes" id="UP000233727"/>
    </source>
</evidence>
<dbReference type="InterPro" id="IPR036514">
    <property type="entry name" value="SGNH_hydro_sf"/>
</dbReference>
<dbReference type="GeneID" id="78109066"/>
<sequence>MISLPFAAGDAASAVYAARPKYAAHCAELPFIIIQLPQWIDRATAEAHADPLDWPVIRDAQWAASREIPSVATVCTIDCGEFDNIHPYDKRTVGERTAAMALGTMYRCREIAVCGPEPLAIRAVDGSADYSADGCAGGCAGGGDGSDGSSDDSERGGAVLVRYRHAAGLRFDGTVPGTTNADGLDAVSRSAEQSGFELAGADGVFHDAAARIVPDCAVHGGKTGLFSEPGTAGSAASGTTGDTAGEGDGVIRVFSPDVPQPVAIRYAWKSWGPAPVRNADGLPGIPFCADVPQA</sequence>
<dbReference type="GO" id="GO:0005975">
    <property type="term" value="P:carbohydrate metabolic process"/>
    <property type="evidence" value="ECO:0007669"/>
    <property type="project" value="TreeGrafter"/>
</dbReference>
<dbReference type="AlphaFoldDB" id="A0A2N3QNR1"/>
<evidence type="ECO:0000313" key="1">
    <source>
        <dbReference type="EMBL" id="PKU93326.1"/>
    </source>
</evidence>
<dbReference type="Proteomes" id="UP000233727">
    <property type="component" value="Unassembled WGS sequence"/>
</dbReference>
<dbReference type="Gene3D" id="3.40.50.1110">
    <property type="entry name" value="SGNH hydrolase"/>
    <property type="match status" value="1"/>
</dbReference>
<dbReference type="PANTHER" id="PTHR22901:SF0">
    <property type="entry name" value="SIALATE O-ACETYLESTERASE"/>
    <property type="match status" value="1"/>
</dbReference>
<dbReference type="EMBL" id="PCGY01000002">
    <property type="protein sequence ID" value="PKU93326.1"/>
    <property type="molecule type" value="Genomic_DNA"/>
</dbReference>
<dbReference type="SUPFAM" id="SSF52266">
    <property type="entry name" value="SGNH hydrolase"/>
    <property type="match status" value="1"/>
</dbReference>
<proteinExistence type="predicted"/>
<gene>
    <name evidence="1" type="ORF">CQR47_0100</name>
</gene>
<organism evidence="1 2">
    <name type="scientific">Bifidobacterium thermophilum</name>
    <dbReference type="NCBI Taxonomy" id="33905"/>
    <lineage>
        <taxon>Bacteria</taxon>
        <taxon>Bacillati</taxon>
        <taxon>Actinomycetota</taxon>
        <taxon>Actinomycetes</taxon>
        <taxon>Bifidobacteriales</taxon>
        <taxon>Bifidobacteriaceae</taxon>
        <taxon>Bifidobacterium</taxon>
    </lineage>
</organism>
<accession>A0A2N3QNR1</accession>
<dbReference type="GO" id="GO:0001681">
    <property type="term" value="F:sialate O-acetylesterase activity"/>
    <property type="evidence" value="ECO:0007669"/>
    <property type="project" value="InterPro"/>
</dbReference>
<dbReference type="PANTHER" id="PTHR22901">
    <property type="entry name" value="SIALATE O-ACETYLESTERASE"/>
    <property type="match status" value="1"/>
</dbReference>
<reference evidence="1 2" key="1">
    <citation type="submission" date="2017-10" db="EMBL/GenBank/DDBJ databases">
        <title>Bifidobacterium genomics.</title>
        <authorList>
            <person name="Lugli G.A."/>
            <person name="Milani C."/>
            <person name="Mancabelli L."/>
        </authorList>
    </citation>
    <scope>NUCLEOTIDE SEQUENCE [LARGE SCALE GENOMIC DNA]</scope>
    <source>
        <strain evidence="1 2">1542B</strain>
    </source>
</reference>
<name>A0A2N3QNR1_9BIFI</name>
<dbReference type="RefSeq" id="WP_101451636.1">
    <property type="nucleotide sequence ID" value="NZ_PCGX01000001.1"/>
</dbReference>